<evidence type="ECO:0000313" key="1">
    <source>
        <dbReference type="EMBL" id="RDX77352.1"/>
    </source>
</evidence>
<reference evidence="1" key="1">
    <citation type="submission" date="2018-05" db="EMBL/GenBank/DDBJ databases">
        <title>Draft genome of Mucuna pruriens seed.</title>
        <authorList>
            <person name="Nnadi N.E."/>
            <person name="Vos R."/>
            <person name="Hasami M.H."/>
            <person name="Devisetty U.K."/>
            <person name="Aguiy J.C."/>
        </authorList>
    </citation>
    <scope>NUCLEOTIDE SEQUENCE [LARGE SCALE GENOMIC DNA]</scope>
    <source>
        <strain evidence="1">JCA_2017</strain>
    </source>
</reference>
<dbReference type="AlphaFoldDB" id="A0A371FGE8"/>
<dbReference type="OrthoDB" id="1722863at2759"/>
<gene>
    <name evidence="1" type="ORF">CR513_42547</name>
</gene>
<protein>
    <recommendedName>
        <fullName evidence="3">Retrotransposon Copia-like N-terminal domain-containing protein</fullName>
    </recommendedName>
</protein>
<feature type="non-terminal residue" evidence="1">
    <location>
        <position position="1"/>
    </location>
</feature>
<proteinExistence type="predicted"/>
<accession>A0A371FGE8</accession>
<dbReference type="Proteomes" id="UP000257109">
    <property type="component" value="Unassembled WGS sequence"/>
</dbReference>
<evidence type="ECO:0000313" key="2">
    <source>
        <dbReference type="Proteomes" id="UP000257109"/>
    </source>
</evidence>
<organism evidence="1 2">
    <name type="scientific">Mucuna pruriens</name>
    <name type="common">Velvet bean</name>
    <name type="synonym">Dolichos pruriens</name>
    <dbReference type="NCBI Taxonomy" id="157652"/>
    <lineage>
        <taxon>Eukaryota</taxon>
        <taxon>Viridiplantae</taxon>
        <taxon>Streptophyta</taxon>
        <taxon>Embryophyta</taxon>
        <taxon>Tracheophyta</taxon>
        <taxon>Spermatophyta</taxon>
        <taxon>Magnoliopsida</taxon>
        <taxon>eudicotyledons</taxon>
        <taxon>Gunneridae</taxon>
        <taxon>Pentapetalae</taxon>
        <taxon>rosids</taxon>
        <taxon>fabids</taxon>
        <taxon>Fabales</taxon>
        <taxon>Fabaceae</taxon>
        <taxon>Papilionoideae</taxon>
        <taxon>50 kb inversion clade</taxon>
        <taxon>NPAAA clade</taxon>
        <taxon>indigoferoid/millettioid clade</taxon>
        <taxon>Phaseoleae</taxon>
        <taxon>Mucuna</taxon>
    </lineage>
</organism>
<name>A0A371FGE8_MUCPR</name>
<comment type="caution">
    <text evidence="1">The sequence shown here is derived from an EMBL/GenBank/DDBJ whole genome shotgun (WGS) entry which is preliminary data.</text>
</comment>
<evidence type="ECO:0008006" key="3">
    <source>
        <dbReference type="Google" id="ProtNLM"/>
    </source>
</evidence>
<dbReference type="EMBL" id="QJKJ01009197">
    <property type="protein sequence ID" value="RDX77352.1"/>
    <property type="molecule type" value="Genomic_DNA"/>
</dbReference>
<keyword evidence="2" id="KW-1185">Reference proteome</keyword>
<sequence>YPMLNGTNFKVWKEVVAIALRVEKPILTLNNLQEIKIEKWKHSNQMCLMIMKCLILEAFDFRSVLGLYF</sequence>